<accession>K8XWD3</accession>
<dbReference type="InterPro" id="IPR029016">
    <property type="entry name" value="GAF-like_dom_sf"/>
</dbReference>
<keyword evidence="4 5" id="KW-0804">Transcription</keyword>
<dbReference type="NCBIfam" id="TIGR00331">
    <property type="entry name" value="hrcA"/>
    <property type="match status" value="1"/>
</dbReference>
<dbReference type="GO" id="GO:0003677">
    <property type="term" value="F:DNA binding"/>
    <property type="evidence" value="ECO:0007669"/>
    <property type="project" value="InterPro"/>
</dbReference>
<dbReference type="GO" id="GO:0045892">
    <property type="term" value="P:negative regulation of DNA-templated transcription"/>
    <property type="evidence" value="ECO:0007669"/>
    <property type="project" value="UniProtKB-UniRule"/>
</dbReference>
<evidence type="ECO:0000256" key="2">
    <source>
        <dbReference type="ARBA" id="ARBA00023015"/>
    </source>
</evidence>
<dbReference type="Gene3D" id="3.30.450.40">
    <property type="match status" value="1"/>
</dbReference>
<sequence length="346" mass="39441">MPEEMDLTERHKRILKALVDEFIQENRPVGSKTLFDKHDIGLSPASIRTVLKDLEDYGYLASKHTSGGRIPTERGYRFYVDSLVILYELTLKEKQRIQQEYLKMQFKLDQILKATASVLSSLSNAAGIVIGPAKNLDTLKHLELIHVRGDEILMILVMRSGTVLHRNIFVDRNYSQEALYQVSKYLNDNLKGYDIYEIQNVVIPNLMVRKDGPEDFTRIADLLSSAMTPDNSEVTLYIDGFKNLYANFRDEEQQLSQVLSLLDDQGFLREFFSDYIDQDGVYTIIGKDGDRSMSGVSIITSNYKMGEKKIGALGIIGPQRMDYNRALPLVDFTSKLVSEMVTRISK</sequence>
<dbReference type="InterPro" id="IPR021153">
    <property type="entry name" value="HrcA_C"/>
</dbReference>
<dbReference type="InterPro" id="IPR036390">
    <property type="entry name" value="WH_DNA-bd_sf"/>
</dbReference>
<evidence type="ECO:0000259" key="6">
    <source>
        <dbReference type="Pfam" id="PF01628"/>
    </source>
</evidence>
<evidence type="ECO:0000313" key="7">
    <source>
        <dbReference type="EMBL" id="EKT85221.2"/>
    </source>
</evidence>
<evidence type="ECO:0000256" key="5">
    <source>
        <dbReference type="HAMAP-Rule" id="MF_00081"/>
    </source>
</evidence>
<dbReference type="Pfam" id="PF01628">
    <property type="entry name" value="HrcA"/>
    <property type="match status" value="1"/>
</dbReference>
<evidence type="ECO:0000256" key="1">
    <source>
        <dbReference type="ARBA" id="ARBA00022491"/>
    </source>
</evidence>
<dbReference type="Proteomes" id="UP000035800">
    <property type="component" value="Chromosome I"/>
</dbReference>
<keyword evidence="1 5" id="KW-0678">Repressor</keyword>
<dbReference type="InterPro" id="IPR002571">
    <property type="entry name" value="HrcA"/>
</dbReference>
<reference evidence="7 8" key="2">
    <citation type="journal article" date="2014" name="Emerg. Microbes Infect.">
        <title>Potential impact on kidney infection: a whole-genome analysis of Leptospira santarosai serovar Shermani.</title>
        <authorList>
            <person name="Chou L.F."/>
            <person name="Chen T.W."/>
            <person name="Ko Y.C."/>
            <person name="Pan M.J."/>
            <person name="Tian Y.C."/>
            <person name="Chiu C.H."/>
            <person name="Tang P."/>
            <person name="Hung C.C."/>
            <person name="Yang C.W."/>
        </authorList>
    </citation>
    <scope>NUCLEOTIDE SEQUENCE</scope>
    <source>
        <strain evidence="7 8">LT 821</strain>
    </source>
</reference>
<protein>
    <recommendedName>
        <fullName evidence="5">Heat-inducible transcription repressor HrcA</fullName>
    </recommendedName>
</protein>
<dbReference type="SUPFAM" id="SSF46785">
    <property type="entry name" value="Winged helix' DNA-binding domain"/>
    <property type="match status" value="1"/>
</dbReference>
<dbReference type="PIRSF" id="PIRSF005485">
    <property type="entry name" value="HrcA"/>
    <property type="match status" value="1"/>
</dbReference>
<organism evidence="7 8">
    <name type="scientific">Leptospira santarosai serovar Shermani str. LT 821</name>
    <dbReference type="NCBI Taxonomy" id="758847"/>
    <lineage>
        <taxon>Bacteria</taxon>
        <taxon>Pseudomonadati</taxon>
        <taxon>Spirochaetota</taxon>
        <taxon>Spirochaetia</taxon>
        <taxon>Leptospirales</taxon>
        <taxon>Leptospiraceae</taxon>
        <taxon>Leptospira</taxon>
    </lineage>
</organism>
<dbReference type="Gene3D" id="1.10.10.10">
    <property type="entry name" value="Winged helix-like DNA-binding domain superfamily/Winged helix DNA-binding domain"/>
    <property type="match status" value="1"/>
</dbReference>
<dbReference type="InterPro" id="IPR023120">
    <property type="entry name" value="WHTH_transcript_rep_HrcA_IDD"/>
</dbReference>
<keyword evidence="2 5" id="KW-0805">Transcription regulation</keyword>
<evidence type="ECO:0000313" key="8">
    <source>
        <dbReference type="Proteomes" id="UP000035800"/>
    </source>
</evidence>
<dbReference type="EMBL" id="CP006694">
    <property type="protein sequence ID" value="EKT85221.2"/>
    <property type="molecule type" value="Genomic_DNA"/>
</dbReference>
<dbReference type="STRING" id="758847.LSS_18628"/>
<dbReference type="PANTHER" id="PTHR34824:SF1">
    <property type="entry name" value="HEAT-INDUCIBLE TRANSCRIPTION REPRESSOR HRCA"/>
    <property type="match status" value="1"/>
</dbReference>
<dbReference type="KEGG" id="lst:LSS_18628"/>
<dbReference type="InterPro" id="IPR036388">
    <property type="entry name" value="WH-like_DNA-bd_sf"/>
</dbReference>
<name>K8XWD3_9LEPT</name>
<comment type="function">
    <text evidence="5">Negative regulator of class I heat shock genes (grpE-dnaK-dnaJ and groELS operons). Prevents heat-shock induction of these operons.</text>
</comment>
<proteinExistence type="inferred from homology"/>
<dbReference type="Gene3D" id="3.30.390.60">
    <property type="entry name" value="Heat-inducible transcription repressor hrca homolog, domain 3"/>
    <property type="match status" value="1"/>
</dbReference>
<gene>
    <name evidence="5" type="primary">hrcA</name>
    <name evidence="7" type="ORF">LSS_18628</name>
</gene>
<keyword evidence="3 5" id="KW-0346">Stress response</keyword>
<evidence type="ECO:0000256" key="3">
    <source>
        <dbReference type="ARBA" id="ARBA00023016"/>
    </source>
</evidence>
<dbReference type="SUPFAM" id="SSF55781">
    <property type="entry name" value="GAF domain-like"/>
    <property type="match status" value="1"/>
</dbReference>
<dbReference type="HAMAP" id="MF_00081">
    <property type="entry name" value="HrcA"/>
    <property type="match status" value="1"/>
</dbReference>
<dbReference type="FunFam" id="1.10.10.10:FF:000450">
    <property type="entry name" value="Heat-inducible transcription repressor HrcA"/>
    <property type="match status" value="1"/>
</dbReference>
<dbReference type="PANTHER" id="PTHR34824">
    <property type="entry name" value="HEAT-INDUCIBLE TRANSCRIPTION REPRESSOR HRCA"/>
    <property type="match status" value="1"/>
</dbReference>
<comment type="similarity">
    <text evidence="5">Belongs to the HrcA family.</text>
</comment>
<evidence type="ECO:0000256" key="4">
    <source>
        <dbReference type="ARBA" id="ARBA00023163"/>
    </source>
</evidence>
<feature type="domain" description="Heat-inducible transcription repressor HrcA C-terminal" evidence="6">
    <location>
        <begin position="109"/>
        <end position="326"/>
    </location>
</feature>
<dbReference type="AlphaFoldDB" id="K8XWD3"/>
<reference evidence="7 8" key="1">
    <citation type="journal article" date="2012" name="Gene">
        <title>Sequence of Leptospira santarosai serovar Shermani genome and prediction of virulence-associated genes.</title>
        <authorList>
            <person name="Chou L.F."/>
            <person name="Chen Y.T."/>
            <person name="Lu C.W."/>
            <person name="Ko Y.C."/>
            <person name="Tang C.Y."/>
            <person name="Pan M.J."/>
            <person name="Tian Y.C."/>
            <person name="Chiu C.H."/>
            <person name="Hung C.C."/>
            <person name="Yang C.W."/>
        </authorList>
    </citation>
    <scope>NUCLEOTIDE SEQUENCE [LARGE SCALE GENOMIC DNA]</scope>
    <source>
        <strain evidence="7">LT 821</strain>
    </source>
</reference>